<dbReference type="InterPro" id="IPR000064">
    <property type="entry name" value="NLP_P60_dom"/>
</dbReference>
<keyword evidence="4" id="KW-0378">Hydrolase</keyword>
<evidence type="ECO:0000313" key="8">
    <source>
        <dbReference type="EMBL" id="VWL85764.1"/>
    </source>
</evidence>
<dbReference type="SUPFAM" id="SSF54001">
    <property type="entry name" value="Cysteine proteinases"/>
    <property type="match status" value="1"/>
</dbReference>
<name>A0A6I8M7B3_9FUSO</name>
<protein>
    <submittedName>
        <fullName evidence="8">P60 extracellular protein, invasion associated protein Iap</fullName>
    </submittedName>
</protein>
<evidence type="ECO:0000256" key="2">
    <source>
        <dbReference type="ARBA" id="ARBA00022670"/>
    </source>
</evidence>
<dbReference type="InterPro" id="IPR052062">
    <property type="entry name" value="Murein_DD/LD_carboxypeptidase"/>
</dbReference>
<evidence type="ECO:0000256" key="3">
    <source>
        <dbReference type="ARBA" id="ARBA00022729"/>
    </source>
</evidence>
<keyword evidence="3 6" id="KW-0732">Signal</keyword>
<evidence type="ECO:0000259" key="7">
    <source>
        <dbReference type="PROSITE" id="PS51935"/>
    </source>
</evidence>
<evidence type="ECO:0000256" key="4">
    <source>
        <dbReference type="ARBA" id="ARBA00022801"/>
    </source>
</evidence>
<dbReference type="GO" id="GO:0008234">
    <property type="term" value="F:cysteine-type peptidase activity"/>
    <property type="evidence" value="ECO:0007669"/>
    <property type="project" value="UniProtKB-KW"/>
</dbReference>
<keyword evidence="9" id="KW-1185">Reference proteome</keyword>
<evidence type="ECO:0000256" key="5">
    <source>
        <dbReference type="ARBA" id="ARBA00022807"/>
    </source>
</evidence>
<dbReference type="InterPro" id="IPR038765">
    <property type="entry name" value="Papain-like_cys_pep_sf"/>
</dbReference>
<dbReference type="RefSeq" id="WP_156683737.1">
    <property type="nucleotide sequence ID" value="NZ_CABWIB010000001.1"/>
</dbReference>
<dbReference type="AlphaFoldDB" id="A0A6I8M7B3"/>
<dbReference type="Gene3D" id="3.90.1720.10">
    <property type="entry name" value="endopeptidase domain like (from Nostoc punctiforme)"/>
    <property type="match status" value="1"/>
</dbReference>
<dbReference type="PANTHER" id="PTHR47360">
    <property type="entry name" value="MUREIN DD-ENDOPEPTIDASE MEPS/MUREIN LD-CARBOXYPEPTIDASE"/>
    <property type="match status" value="1"/>
</dbReference>
<keyword evidence="2" id="KW-0645">Protease</keyword>
<evidence type="ECO:0000256" key="6">
    <source>
        <dbReference type="SAM" id="SignalP"/>
    </source>
</evidence>
<keyword evidence="5" id="KW-0788">Thiol protease</keyword>
<dbReference type="EMBL" id="CABWIB010000001">
    <property type="protein sequence ID" value="VWL85764.1"/>
    <property type="molecule type" value="Genomic_DNA"/>
</dbReference>
<dbReference type="PANTHER" id="PTHR47360:SF1">
    <property type="entry name" value="ENDOPEPTIDASE NLPC-RELATED"/>
    <property type="match status" value="1"/>
</dbReference>
<gene>
    <name evidence="8" type="ORF">OMES3154_01052</name>
</gene>
<feature type="domain" description="NlpC/P60" evidence="7">
    <location>
        <begin position="80"/>
        <end position="202"/>
    </location>
</feature>
<evidence type="ECO:0000256" key="1">
    <source>
        <dbReference type="ARBA" id="ARBA00007074"/>
    </source>
</evidence>
<comment type="similarity">
    <text evidence="1">Belongs to the peptidase C40 family.</text>
</comment>
<sequence>MKKLAIAILPIILSFSIYANENENNSNKNEIVIDLLEADIFANDPGNYDASYVYDENYIKVKSDELLQEVYDDYEALDNIILYEALMRSFKEWEGTKYKWGGDSKNGIDCSALTRRVYRSVFNNYELPRVSVDQVKKGRRVDNSELKPGDLLYFRPENRVNHVGVYLGNSLFINASSSKGVILSSLNNVYWKKYYKYAVRVDKAREI</sequence>
<proteinExistence type="inferred from homology"/>
<accession>A0A6I8M7B3</accession>
<evidence type="ECO:0000313" key="9">
    <source>
        <dbReference type="Proteomes" id="UP000419017"/>
    </source>
</evidence>
<dbReference type="Proteomes" id="UP000419017">
    <property type="component" value="Unassembled WGS sequence"/>
</dbReference>
<feature type="chain" id="PRO_5026005753" evidence="6">
    <location>
        <begin position="20"/>
        <end position="207"/>
    </location>
</feature>
<dbReference type="GO" id="GO:0006508">
    <property type="term" value="P:proteolysis"/>
    <property type="evidence" value="ECO:0007669"/>
    <property type="project" value="UniProtKB-KW"/>
</dbReference>
<feature type="signal peptide" evidence="6">
    <location>
        <begin position="1"/>
        <end position="19"/>
    </location>
</feature>
<dbReference type="PROSITE" id="PS51935">
    <property type="entry name" value="NLPC_P60"/>
    <property type="match status" value="1"/>
</dbReference>
<organism evidence="8 9">
    <name type="scientific">Oceanivirga miroungae</name>
    <dbReference type="NCBI Taxonomy" id="1130046"/>
    <lineage>
        <taxon>Bacteria</taxon>
        <taxon>Fusobacteriati</taxon>
        <taxon>Fusobacteriota</taxon>
        <taxon>Fusobacteriia</taxon>
        <taxon>Fusobacteriales</taxon>
        <taxon>Leptotrichiaceae</taxon>
        <taxon>Oceanivirga</taxon>
    </lineage>
</organism>
<reference evidence="8 9" key="1">
    <citation type="submission" date="2019-10" db="EMBL/GenBank/DDBJ databases">
        <authorList>
            <person name="Blom J."/>
        </authorList>
    </citation>
    <scope>NUCLEOTIDE SEQUENCE [LARGE SCALE GENOMIC DNA]</scope>
    <source>
        <strain evidence="8 9">ES3154-GLU</strain>
    </source>
</reference>
<dbReference type="Pfam" id="PF00877">
    <property type="entry name" value="NLPC_P60"/>
    <property type="match status" value="1"/>
</dbReference>